<dbReference type="InterPro" id="IPR029016">
    <property type="entry name" value="GAF-like_dom_sf"/>
</dbReference>
<dbReference type="InterPro" id="IPR003661">
    <property type="entry name" value="HisK_dim/P_dom"/>
</dbReference>
<proteinExistence type="predicted"/>
<dbReference type="InterPro" id="IPR036890">
    <property type="entry name" value="HATPase_C_sf"/>
</dbReference>
<keyword evidence="4 9" id="KW-0808">Transferase</keyword>
<dbReference type="EC" id="2.7.13.3" evidence="2"/>
<feature type="region of interest" description="Disordered" evidence="7">
    <location>
        <begin position="689"/>
        <end position="730"/>
    </location>
</feature>
<dbReference type="EMBL" id="CADCTM010000840">
    <property type="protein sequence ID" value="CAA9296974.1"/>
    <property type="molecule type" value="Genomic_DNA"/>
</dbReference>
<dbReference type="PANTHER" id="PTHR43065">
    <property type="entry name" value="SENSOR HISTIDINE KINASE"/>
    <property type="match status" value="1"/>
</dbReference>
<evidence type="ECO:0000259" key="8">
    <source>
        <dbReference type="PROSITE" id="PS50109"/>
    </source>
</evidence>
<feature type="compositionally biased region" description="Polar residues" evidence="7">
    <location>
        <begin position="695"/>
        <end position="730"/>
    </location>
</feature>
<dbReference type="PANTHER" id="PTHR43065:SF50">
    <property type="entry name" value="HISTIDINE KINASE"/>
    <property type="match status" value="1"/>
</dbReference>
<dbReference type="GO" id="GO:0000155">
    <property type="term" value="F:phosphorelay sensor kinase activity"/>
    <property type="evidence" value="ECO:0007669"/>
    <property type="project" value="InterPro"/>
</dbReference>
<protein>
    <recommendedName>
        <fullName evidence="2">histidine kinase</fullName>
        <ecNumber evidence="2">2.7.13.3</ecNumber>
    </recommendedName>
</protein>
<sequence>MFSSTSRVIQGFQAWIKYPPRQGALLQKIVDRIRNSLELQVVLQTAVDEITPLLRLDCCSFLWYFKDTQRVQVVYERKTAPCTPSRLGYHPLESFGNLTTALVAGELASVSGALKSKQTGLSWSAQQFFQLLPSRKQPLKPEPSNCPKEEQQLFGHSASLIIPVTSNESGIGFIACFSKKTRHWGLAEIKFLKSIAQPLEIAIRQAQLYEQTQKQALRERVVNHIINQTRQSFDSETILREASQELLAALEVDHCLIHLVEEAKQDLVEHNSEYASSSKSRATYRRKQLYEVCRPPFASVVENFNTYEPLTQWVIEHQQLVVIPDIAQDKRINQTNIDYNKAHKSSIVVPVQANGTLYAILHLSQCSHRYWSTNDCKLAQSVADQLAISLQQAYLYAQTQDQATQASKQAQKMEQMLEELQQTQAQLIQTEKMSSLGRMVAGVAHEINNPISFIYGNIPYIENYVSSLLTLVQAYQAHHPQPHSQIQKLVDETEIDFLLRDLPKILKSMQAGSQRIHEIVQLLQKFSRANETSPKAIDLNSALENTLLILHNQISGTIQIERHYDNLPPVECYPKQINQALQSILTNAVEALNRSSNSNKTITLRTTWIPSEAVPKEGRVQIALRDNGPGIKPEIQSRIFEPFFTTKDVGQGKGLGLTVSYQTIVNQHHGQLDVRSQPDQGTEFILEIPARHPQLPTTNSLSYSSMTTVSPAKSPLQNTKPVAAGTNSGC</sequence>
<dbReference type="CDD" id="cd00082">
    <property type="entry name" value="HisKA"/>
    <property type="match status" value="1"/>
</dbReference>
<dbReference type="InterPro" id="IPR005467">
    <property type="entry name" value="His_kinase_dom"/>
</dbReference>
<dbReference type="SMART" id="SM00387">
    <property type="entry name" value="HATPase_c"/>
    <property type="match status" value="1"/>
</dbReference>
<gene>
    <name evidence="9" type="ORF">AVDCRST_MAG92-4791</name>
</gene>
<dbReference type="Gene3D" id="1.10.287.130">
    <property type="match status" value="1"/>
</dbReference>
<evidence type="ECO:0000256" key="5">
    <source>
        <dbReference type="ARBA" id="ARBA00023012"/>
    </source>
</evidence>
<dbReference type="SUPFAM" id="SSF55874">
    <property type="entry name" value="ATPase domain of HSP90 chaperone/DNA topoisomerase II/histidine kinase"/>
    <property type="match status" value="1"/>
</dbReference>
<reference evidence="9" key="1">
    <citation type="submission" date="2020-02" db="EMBL/GenBank/DDBJ databases">
        <authorList>
            <person name="Meier V. D."/>
        </authorList>
    </citation>
    <scope>NUCLEOTIDE SEQUENCE</scope>
    <source>
        <strain evidence="9">AVDCRST_MAG92</strain>
    </source>
</reference>
<dbReference type="Gene3D" id="3.30.450.40">
    <property type="match status" value="2"/>
</dbReference>
<dbReference type="InterPro" id="IPR003018">
    <property type="entry name" value="GAF"/>
</dbReference>
<dbReference type="Gene3D" id="3.30.565.10">
    <property type="entry name" value="Histidine kinase-like ATPase, C-terminal domain"/>
    <property type="match status" value="1"/>
</dbReference>
<dbReference type="SMART" id="SM00065">
    <property type="entry name" value="GAF"/>
    <property type="match status" value="2"/>
</dbReference>
<feature type="domain" description="Histidine kinase" evidence="8">
    <location>
        <begin position="442"/>
        <end position="692"/>
    </location>
</feature>
<keyword evidence="3" id="KW-0597">Phosphoprotein</keyword>
<evidence type="ECO:0000256" key="3">
    <source>
        <dbReference type="ARBA" id="ARBA00022553"/>
    </source>
</evidence>
<dbReference type="PROSITE" id="PS50109">
    <property type="entry name" value="HIS_KIN"/>
    <property type="match status" value="1"/>
</dbReference>
<name>A0A6J4K5Q3_9CYAN</name>
<dbReference type="InterPro" id="IPR003594">
    <property type="entry name" value="HATPase_dom"/>
</dbReference>
<keyword evidence="5" id="KW-0902">Two-component regulatory system</keyword>
<dbReference type="InterPro" id="IPR004358">
    <property type="entry name" value="Sig_transdc_His_kin-like_C"/>
</dbReference>
<evidence type="ECO:0000313" key="9">
    <source>
        <dbReference type="EMBL" id="CAA9296974.1"/>
    </source>
</evidence>
<dbReference type="Pfam" id="PF02518">
    <property type="entry name" value="HATPase_c"/>
    <property type="match status" value="1"/>
</dbReference>
<feature type="coiled-coil region" evidence="6">
    <location>
        <begin position="396"/>
        <end position="433"/>
    </location>
</feature>
<organism evidence="9">
    <name type="scientific">uncultured Coleofasciculus sp</name>
    <dbReference type="NCBI Taxonomy" id="1267456"/>
    <lineage>
        <taxon>Bacteria</taxon>
        <taxon>Bacillati</taxon>
        <taxon>Cyanobacteriota</taxon>
        <taxon>Cyanophyceae</taxon>
        <taxon>Coleofasciculales</taxon>
        <taxon>Coleofasciculaceae</taxon>
        <taxon>Coleofasciculus</taxon>
        <taxon>environmental samples</taxon>
    </lineage>
</organism>
<evidence type="ECO:0000256" key="2">
    <source>
        <dbReference type="ARBA" id="ARBA00012438"/>
    </source>
</evidence>
<dbReference type="PRINTS" id="PR00344">
    <property type="entry name" value="BCTRLSENSOR"/>
</dbReference>
<evidence type="ECO:0000256" key="7">
    <source>
        <dbReference type="SAM" id="MobiDB-lite"/>
    </source>
</evidence>
<evidence type="ECO:0000256" key="6">
    <source>
        <dbReference type="SAM" id="Coils"/>
    </source>
</evidence>
<dbReference type="SUPFAM" id="SSF55781">
    <property type="entry name" value="GAF domain-like"/>
    <property type="match status" value="2"/>
</dbReference>
<keyword evidence="4 9" id="KW-0418">Kinase</keyword>
<comment type="catalytic activity">
    <reaction evidence="1">
        <text>ATP + protein L-histidine = ADP + protein N-phospho-L-histidine.</text>
        <dbReference type="EC" id="2.7.13.3"/>
    </reaction>
</comment>
<accession>A0A6J4K5Q3</accession>
<evidence type="ECO:0000256" key="4">
    <source>
        <dbReference type="ARBA" id="ARBA00022777"/>
    </source>
</evidence>
<keyword evidence="6" id="KW-0175">Coiled coil</keyword>
<dbReference type="SUPFAM" id="SSF47384">
    <property type="entry name" value="Homodimeric domain of signal transducing histidine kinase"/>
    <property type="match status" value="1"/>
</dbReference>
<dbReference type="Pfam" id="PF01590">
    <property type="entry name" value="GAF"/>
    <property type="match status" value="2"/>
</dbReference>
<dbReference type="AlphaFoldDB" id="A0A6J4K5Q3"/>
<evidence type="ECO:0000256" key="1">
    <source>
        <dbReference type="ARBA" id="ARBA00000085"/>
    </source>
</evidence>
<dbReference type="InterPro" id="IPR036097">
    <property type="entry name" value="HisK_dim/P_sf"/>
</dbReference>